<dbReference type="PANTHER" id="PTHR46520">
    <property type="entry name" value="SERINE BETA-LACTAMASE-LIKE PROTEIN LACTB, MITOCHONDRIAL"/>
    <property type="match status" value="1"/>
</dbReference>
<keyword evidence="1" id="KW-1133">Transmembrane helix</keyword>
<protein>
    <submittedName>
        <fullName evidence="2">Uncharacterized protein</fullName>
    </submittedName>
</protein>
<sequence>MSFQFNANTIETPIMMNMYEPNRQQHNNRNTMNCFRRKTNLELHLIFYLILTVILCTIIVVFNNFTSTHSTPIVIVEKHNIYVDLNYQSLDTDPKVRAVIVKARNSVELLRNALNIPCVGVGVAVNGSTLWAEGVGYSDIENGVKCHRQSAFSMYTDNF</sequence>
<dbReference type="AlphaFoldDB" id="A0A7R9M6E5"/>
<dbReference type="PANTHER" id="PTHR46520:SF1">
    <property type="entry name" value="SERINE BETA-LACTAMASE-LIKE PROTEIN LACTB, MITOCHONDRIAL"/>
    <property type="match status" value="1"/>
</dbReference>
<dbReference type="GO" id="GO:0006508">
    <property type="term" value="P:proteolysis"/>
    <property type="evidence" value="ECO:0007669"/>
    <property type="project" value="TreeGrafter"/>
</dbReference>
<name>A0A7R9M6E5_9ACAR</name>
<organism evidence="2">
    <name type="scientific">Oppiella nova</name>
    <dbReference type="NCBI Taxonomy" id="334625"/>
    <lineage>
        <taxon>Eukaryota</taxon>
        <taxon>Metazoa</taxon>
        <taxon>Ecdysozoa</taxon>
        <taxon>Arthropoda</taxon>
        <taxon>Chelicerata</taxon>
        <taxon>Arachnida</taxon>
        <taxon>Acari</taxon>
        <taxon>Acariformes</taxon>
        <taxon>Sarcoptiformes</taxon>
        <taxon>Oribatida</taxon>
        <taxon>Brachypylina</taxon>
        <taxon>Oppioidea</taxon>
        <taxon>Oppiidae</taxon>
        <taxon>Oppiella</taxon>
    </lineage>
</organism>
<gene>
    <name evidence="2" type="ORF">ONB1V03_LOCUS10970</name>
</gene>
<dbReference type="GO" id="GO:0019216">
    <property type="term" value="P:regulation of lipid metabolic process"/>
    <property type="evidence" value="ECO:0007669"/>
    <property type="project" value="TreeGrafter"/>
</dbReference>
<reference evidence="2" key="1">
    <citation type="submission" date="2020-11" db="EMBL/GenBank/DDBJ databases">
        <authorList>
            <person name="Tran Van P."/>
        </authorList>
    </citation>
    <scope>NUCLEOTIDE SEQUENCE</scope>
</reference>
<dbReference type="GO" id="GO:0005739">
    <property type="term" value="C:mitochondrion"/>
    <property type="evidence" value="ECO:0007669"/>
    <property type="project" value="TreeGrafter"/>
</dbReference>
<feature type="transmembrane region" description="Helical" evidence="1">
    <location>
        <begin position="45"/>
        <end position="65"/>
    </location>
</feature>
<proteinExistence type="predicted"/>
<dbReference type="EMBL" id="OC922632">
    <property type="protein sequence ID" value="CAD7654323.1"/>
    <property type="molecule type" value="Genomic_DNA"/>
</dbReference>
<dbReference type="EMBL" id="CAJPVJ010007807">
    <property type="protein sequence ID" value="CAG2171510.1"/>
    <property type="molecule type" value="Genomic_DNA"/>
</dbReference>
<dbReference type="GO" id="GO:0008233">
    <property type="term" value="F:peptidase activity"/>
    <property type="evidence" value="ECO:0007669"/>
    <property type="project" value="TreeGrafter"/>
</dbReference>
<evidence type="ECO:0000313" key="2">
    <source>
        <dbReference type="EMBL" id="CAD7654323.1"/>
    </source>
</evidence>
<accession>A0A7R9M6E5</accession>
<evidence type="ECO:0000256" key="1">
    <source>
        <dbReference type="SAM" id="Phobius"/>
    </source>
</evidence>
<dbReference type="Proteomes" id="UP000728032">
    <property type="component" value="Unassembled WGS sequence"/>
</dbReference>
<dbReference type="InterPro" id="IPR052794">
    <property type="entry name" value="Mito_Ser_Protease_LACTB"/>
</dbReference>
<keyword evidence="1" id="KW-0812">Transmembrane</keyword>
<evidence type="ECO:0000313" key="3">
    <source>
        <dbReference type="Proteomes" id="UP000728032"/>
    </source>
</evidence>
<keyword evidence="1" id="KW-0472">Membrane</keyword>
<dbReference type="OrthoDB" id="5946976at2759"/>
<keyword evidence="3" id="KW-1185">Reference proteome</keyword>